<feature type="region of interest" description="Disordered" evidence="1">
    <location>
        <begin position="1007"/>
        <end position="1048"/>
    </location>
</feature>
<reference evidence="2 3" key="1">
    <citation type="submission" date="2020-08" db="EMBL/GenBank/DDBJ databases">
        <authorList>
            <person name="Newling K."/>
            <person name="Davey J."/>
            <person name="Forrester S."/>
        </authorList>
    </citation>
    <scope>NUCLEOTIDE SEQUENCE [LARGE SCALE GENOMIC DNA]</scope>
    <source>
        <strain evidence="3">Crithidia deanei Carvalho (ATCC PRA-265)</strain>
    </source>
</reference>
<evidence type="ECO:0000256" key="1">
    <source>
        <dbReference type="SAM" id="MobiDB-lite"/>
    </source>
</evidence>
<dbReference type="VEuPathDB" id="TriTrypDB:ADEAN_000152200"/>
<feature type="region of interest" description="Disordered" evidence="1">
    <location>
        <begin position="1"/>
        <end position="26"/>
    </location>
</feature>
<evidence type="ECO:0000313" key="3">
    <source>
        <dbReference type="Proteomes" id="UP000515908"/>
    </source>
</evidence>
<name>A0A7G2C2R9_9TRYP</name>
<feature type="region of interest" description="Disordered" evidence="1">
    <location>
        <begin position="890"/>
        <end position="929"/>
    </location>
</feature>
<accession>A0A7G2C2R9</accession>
<feature type="compositionally biased region" description="Basic and acidic residues" evidence="1">
    <location>
        <begin position="1030"/>
        <end position="1048"/>
    </location>
</feature>
<proteinExistence type="predicted"/>
<dbReference type="AlphaFoldDB" id="A0A7G2C2R9"/>
<gene>
    <name evidence="2" type="ORF">ADEAN_000152200</name>
</gene>
<sequence>MSDTLHNAPADATSVEAKSLDPLTGNPNYVTETFDGTLARLGEPSVNSKFGVPRWVLNLVETTKVKAKLVVKKEDFSDEDKGIIVRIFNVIQTQTGIERLSQRDDLEKRSPSYFASTWSEVKRDNNNITDGRALMAEFLRRSVSLNSIDPNNNALICCAAMLLDLSCTVDEPCFCDYVRRFFYDDTGKRFGCCLITNAHEELKHQSGDFVDETADEIEQIKDWTVGELARSTNTLSIGGESGSGKTRAALQCANFYSVGVGGVREEDVLTVYIKLSETIVKHWNTDVENTDATTRNAAKAMQRMYEKNDGVYKYLYETYQSNAFLEECIRNSTTEKNDLRYLRAAQCHDWLCKIIKESVCFVNGLKSKNKFKAAFVVLDEIAVCPWIYKAVNGNSIDLDYISKFFKDDTSFTEKLRFVCATTATESIFREMCSSPGDFHAVTMKPSFGLYNKLLEKKVRNEVIRNLLRPLKDHEFFNNLVKNRRCSVLMVNRICVFTPFINPVTNSAVAMNNCQEERRAHKTKKNLPAILFNLSEVENVYAWAGFLVAEVAAKYKSMNGTAEMEAPLAEEIVAKGIRAFLCCEEKDFEKVFSGFPRNPLKLGLFDCRTDPRGGAKREVVISVSTAQQVMAATTYGSGTIFATNITGGAFEVFSASIFSLYLSGYSTDCAEKVDSEKKIKGLPPANLSTFLNSVSKVKVKDTYHNPLAHPSVKGVLFASHRVAVSESLGSYLSVLAQFHRCTDKDASKDQAFVLVNARNAPYADLVAKSGDILFLVQCKSSVDIPKFTIEKELRKMGFSDKDDVEIEALVDALFQGDVVDEEKLETAIKIINSKEGIFRQKFQKCLTEICGKNEQVTADTGEQLEAESVANAQHAGVQPAVQNEVIEGAGGRADGVCADPESGHSEGENGGEATTTTAGEDADAADKQEEADAEAALLKGKLLTGLLMRSLGCTIAVPVFMCTAKGTDEAKQKLGEAVQNCSVDSFGWNDPAALIFVGGGIERTVEIDDSPTALPEIDNTDKGKTPSSSLGKRERELAVDDSPQKRLKP</sequence>
<dbReference type="Proteomes" id="UP000515908">
    <property type="component" value="Chromosome 03"/>
</dbReference>
<dbReference type="EMBL" id="LR877147">
    <property type="protein sequence ID" value="CAD2214078.1"/>
    <property type="molecule type" value="Genomic_DNA"/>
</dbReference>
<protein>
    <submittedName>
        <fullName evidence="2">Uncharacterized protein</fullName>
    </submittedName>
</protein>
<evidence type="ECO:0000313" key="2">
    <source>
        <dbReference type="EMBL" id="CAD2214078.1"/>
    </source>
</evidence>
<keyword evidence="3" id="KW-1185">Reference proteome</keyword>
<organism evidence="2 3">
    <name type="scientific">Angomonas deanei</name>
    <dbReference type="NCBI Taxonomy" id="59799"/>
    <lineage>
        <taxon>Eukaryota</taxon>
        <taxon>Discoba</taxon>
        <taxon>Euglenozoa</taxon>
        <taxon>Kinetoplastea</taxon>
        <taxon>Metakinetoplastina</taxon>
        <taxon>Trypanosomatida</taxon>
        <taxon>Trypanosomatidae</taxon>
        <taxon>Strigomonadinae</taxon>
        <taxon>Angomonas</taxon>
    </lineage>
</organism>